<name>A0ABX1F5T4_9PROT</name>
<dbReference type="PANTHER" id="PTHR43395">
    <property type="entry name" value="SENSOR HISTIDINE KINASE CHEA"/>
    <property type="match status" value="1"/>
</dbReference>
<evidence type="ECO:0000313" key="12">
    <source>
        <dbReference type="Proteomes" id="UP000765160"/>
    </source>
</evidence>
<dbReference type="InterPro" id="IPR036061">
    <property type="entry name" value="CheW-like_dom_sf"/>
</dbReference>
<evidence type="ECO:0000256" key="3">
    <source>
        <dbReference type="ARBA" id="ARBA00022553"/>
    </source>
</evidence>
<sequence length="635" mass="66778">MTQDLMAQFLVEGRELVAEAARGLSALALRRDDAAAMEACFRALHTLKGSTGLFDLEAMGQLLHAAEDRLAALRDGQASTPGDIDALIEMVDQVDRWFDALERDGRLPADAGSIGQAAAHRIRDAGGAPVMAEEQPAQPSWRIPPDFDGLSGIAIRYVPRPDCYYFGDDPIAITAAIPQVTALRLSARVPWDSSEPYDPFTCNLVIEAVSAAGRAEVEAGFRLVADQVAFAELVPAAQAGSAGGGPARRTLRVDAARLDRLADLADDLVIAKGGLAELAAQAESLPGGHALGQALRLRQARLDRLAGDLHATVGRVRLVPLAPLFARFPRLVRDIARSLGKKAELVVEGGDVEVDKALVDALSDPLLHVLRNALDHGMEEASTRRRAGKAEAGSIRLAARVEGDQVVIEVADDGAGIDAATIRALAVKRGVLTQEDAARLDDVAAIDLIFAPGLSTAAAVTTLSGRGVGMDVVRSAAASLGGRVTVTSAAGRGTQVQFRLPVAMTLIQILVVACGEERYGLPLDAVVETARLAPGRVVPIRAGWAFQLRDQVLPLVGLGELVGTRRAALAESQRVVIAKVRGEPIAFAVDAFVDRLDIALRPMNGLLAHAPGMLGTTLLADGSVLMILDLAELVA</sequence>
<dbReference type="PROSITE" id="PS50851">
    <property type="entry name" value="CHEW"/>
    <property type="match status" value="1"/>
</dbReference>
<dbReference type="SUPFAM" id="SSF55874">
    <property type="entry name" value="ATPase domain of HSP90 chaperone/DNA topoisomerase II/histidine kinase"/>
    <property type="match status" value="1"/>
</dbReference>
<dbReference type="SUPFAM" id="SSF50341">
    <property type="entry name" value="CheW-like"/>
    <property type="match status" value="1"/>
</dbReference>
<evidence type="ECO:0000259" key="10">
    <source>
        <dbReference type="PROSITE" id="PS50894"/>
    </source>
</evidence>
<dbReference type="Gene3D" id="1.20.120.160">
    <property type="entry name" value="HPT domain"/>
    <property type="match status" value="1"/>
</dbReference>
<dbReference type="Gene3D" id="1.10.287.560">
    <property type="entry name" value="Histidine kinase CheA-like, homodimeric domain"/>
    <property type="match status" value="1"/>
</dbReference>
<dbReference type="InterPro" id="IPR005467">
    <property type="entry name" value="His_kinase_dom"/>
</dbReference>
<dbReference type="InterPro" id="IPR008207">
    <property type="entry name" value="Sig_transdc_His_kin_Hpt_dom"/>
</dbReference>
<dbReference type="PRINTS" id="PR00344">
    <property type="entry name" value="BCTRLSENSOR"/>
</dbReference>
<dbReference type="Pfam" id="PF02895">
    <property type="entry name" value="H-kinase_dim"/>
    <property type="match status" value="1"/>
</dbReference>
<gene>
    <name evidence="11" type="ORF">HB662_23465</name>
</gene>
<dbReference type="EC" id="2.7.13.3" evidence="2"/>
<dbReference type="InterPro" id="IPR036890">
    <property type="entry name" value="HATPase_C_sf"/>
</dbReference>
<dbReference type="InterPro" id="IPR004105">
    <property type="entry name" value="CheA-like_dim"/>
</dbReference>
<keyword evidence="6" id="KW-0902">Two-component regulatory system</keyword>
<dbReference type="RefSeq" id="WP_168053461.1">
    <property type="nucleotide sequence ID" value="NZ_JAATJR010000007.1"/>
</dbReference>
<accession>A0ABX1F5T4</accession>
<comment type="catalytic activity">
    <reaction evidence="1">
        <text>ATP + protein L-histidine = ADP + protein N-phospho-L-histidine.</text>
        <dbReference type="EC" id="2.7.13.3"/>
    </reaction>
</comment>
<dbReference type="InterPro" id="IPR051315">
    <property type="entry name" value="Bact_Chemotaxis_CheA"/>
</dbReference>
<dbReference type="Proteomes" id="UP000765160">
    <property type="component" value="Unassembled WGS sequence"/>
</dbReference>
<dbReference type="Gene3D" id="3.30.565.10">
    <property type="entry name" value="Histidine kinase-like ATPase, C-terminal domain"/>
    <property type="match status" value="1"/>
</dbReference>
<dbReference type="SMART" id="SM01231">
    <property type="entry name" value="H-kinase_dim"/>
    <property type="match status" value="1"/>
</dbReference>
<dbReference type="InterPro" id="IPR037006">
    <property type="entry name" value="CheA-like_homodim_sf"/>
</dbReference>
<evidence type="ECO:0000313" key="11">
    <source>
        <dbReference type="EMBL" id="NKE47756.1"/>
    </source>
</evidence>
<evidence type="ECO:0000256" key="7">
    <source>
        <dbReference type="PROSITE-ProRule" id="PRU00110"/>
    </source>
</evidence>
<keyword evidence="12" id="KW-1185">Reference proteome</keyword>
<protein>
    <recommendedName>
        <fullName evidence="2">histidine kinase</fullName>
        <ecNumber evidence="2">2.7.13.3</ecNumber>
    </recommendedName>
</protein>
<dbReference type="SMART" id="SM00073">
    <property type="entry name" value="HPT"/>
    <property type="match status" value="1"/>
</dbReference>
<dbReference type="InterPro" id="IPR003594">
    <property type="entry name" value="HATPase_dom"/>
</dbReference>
<feature type="domain" description="Histidine kinase" evidence="8">
    <location>
        <begin position="301"/>
        <end position="504"/>
    </location>
</feature>
<evidence type="ECO:0000256" key="4">
    <source>
        <dbReference type="ARBA" id="ARBA00022679"/>
    </source>
</evidence>
<reference evidence="11 12" key="1">
    <citation type="submission" date="2020-03" db="EMBL/GenBank/DDBJ databases">
        <title>Roseomonas selenitidurans sp. nov. isolated from soil.</title>
        <authorList>
            <person name="Liu H."/>
        </authorList>
    </citation>
    <scope>NUCLEOTIDE SEQUENCE [LARGE SCALE GENOMIC DNA]</scope>
    <source>
        <strain evidence="11 12">JCM 15073</strain>
    </source>
</reference>
<dbReference type="SUPFAM" id="SSF47226">
    <property type="entry name" value="Histidine-containing phosphotransfer domain, HPT domain"/>
    <property type="match status" value="1"/>
</dbReference>
<dbReference type="EMBL" id="JAAVTX010000007">
    <property type="protein sequence ID" value="NKE47756.1"/>
    <property type="molecule type" value="Genomic_DNA"/>
</dbReference>
<dbReference type="SMART" id="SM00387">
    <property type="entry name" value="HATPase_c"/>
    <property type="match status" value="1"/>
</dbReference>
<keyword evidence="5" id="KW-0418">Kinase</keyword>
<dbReference type="Gene3D" id="2.30.30.40">
    <property type="entry name" value="SH3 Domains"/>
    <property type="match status" value="1"/>
</dbReference>
<evidence type="ECO:0000259" key="9">
    <source>
        <dbReference type="PROSITE" id="PS50851"/>
    </source>
</evidence>
<dbReference type="SUPFAM" id="SSF47384">
    <property type="entry name" value="Homodimeric domain of signal transducing histidine kinase"/>
    <property type="match status" value="1"/>
</dbReference>
<keyword evidence="3 7" id="KW-0597">Phosphoprotein</keyword>
<dbReference type="PROSITE" id="PS50109">
    <property type="entry name" value="HIS_KIN"/>
    <property type="match status" value="1"/>
</dbReference>
<keyword evidence="4" id="KW-0808">Transferase</keyword>
<proteinExistence type="predicted"/>
<feature type="modified residue" description="Phosphohistidine" evidence="7">
    <location>
        <position position="45"/>
    </location>
</feature>
<evidence type="ECO:0000259" key="8">
    <source>
        <dbReference type="PROSITE" id="PS50109"/>
    </source>
</evidence>
<evidence type="ECO:0000256" key="2">
    <source>
        <dbReference type="ARBA" id="ARBA00012438"/>
    </source>
</evidence>
<evidence type="ECO:0000256" key="6">
    <source>
        <dbReference type="ARBA" id="ARBA00023012"/>
    </source>
</evidence>
<dbReference type="InterPro" id="IPR036097">
    <property type="entry name" value="HisK_dim/P_sf"/>
</dbReference>
<dbReference type="InterPro" id="IPR036641">
    <property type="entry name" value="HPT_dom_sf"/>
</dbReference>
<comment type="caution">
    <text evidence="11">The sequence shown here is derived from an EMBL/GenBank/DDBJ whole genome shotgun (WGS) entry which is preliminary data.</text>
</comment>
<feature type="domain" description="CheW-like" evidence="9">
    <location>
        <begin position="506"/>
        <end position="635"/>
    </location>
</feature>
<dbReference type="InterPro" id="IPR002545">
    <property type="entry name" value="CheW-lke_dom"/>
</dbReference>
<feature type="domain" description="HPt" evidence="10">
    <location>
        <begin position="1"/>
        <end position="101"/>
    </location>
</feature>
<organism evidence="11 12">
    <name type="scientific">Falsiroseomonas frigidaquae</name>
    <dbReference type="NCBI Taxonomy" id="487318"/>
    <lineage>
        <taxon>Bacteria</taxon>
        <taxon>Pseudomonadati</taxon>
        <taxon>Pseudomonadota</taxon>
        <taxon>Alphaproteobacteria</taxon>
        <taxon>Acetobacterales</taxon>
        <taxon>Roseomonadaceae</taxon>
        <taxon>Falsiroseomonas</taxon>
    </lineage>
</organism>
<dbReference type="PROSITE" id="PS50894">
    <property type="entry name" value="HPT"/>
    <property type="match status" value="1"/>
</dbReference>
<dbReference type="InterPro" id="IPR004358">
    <property type="entry name" value="Sig_transdc_His_kin-like_C"/>
</dbReference>
<evidence type="ECO:0000256" key="5">
    <source>
        <dbReference type="ARBA" id="ARBA00022777"/>
    </source>
</evidence>
<dbReference type="Pfam" id="PF01627">
    <property type="entry name" value="Hpt"/>
    <property type="match status" value="1"/>
</dbReference>
<dbReference type="PANTHER" id="PTHR43395:SF1">
    <property type="entry name" value="CHEMOTAXIS PROTEIN CHEA"/>
    <property type="match status" value="1"/>
</dbReference>
<dbReference type="SMART" id="SM00260">
    <property type="entry name" value="CheW"/>
    <property type="match status" value="1"/>
</dbReference>
<evidence type="ECO:0000256" key="1">
    <source>
        <dbReference type="ARBA" id="ARBA00000085"/>
    </source>
</evidence>
<dbReference type="Pfam" id="PF02518">
    <property type="entry name" value="HATPase_c"/>
    <property type="match status" value="1"/>
</dbReference>
<dbReference type="Pfam" id="PF01584">
    <property type="entry name" value="CheW"/>
    <property type="match status" value="1"/>
</dbReference>
<dbReference type="CDD" id="cd00088">
    <property type="entry name" value="HPT"/>
    <property type="match status" value="1"/>
</dbReference>